<reference evidence="1 2" key="1">
    <citation type="submission" date="2024-01" db="EMBL/GenBank/DDBJ databases">
        <title>The complete chloroplast genome sequence of Lithospermum erythrorhizon: insights into the phylogenetic relationship among Boraginaceae species and the maternal lineages of purple gromwells.</title>
        <authorList>
            <person name="Okada T."/>
            <person name="Watanabe K."/>
        </authorList>
    </citation>
    <scope>NUCLEOTIDE SEQUENCE [LARGE SCALE GENOMIC DNA]</scope>
</reference>
<gene>
    <name evidence="1" type="ORF">LIER_06611</name>
</gene>
<dbReference type="AlphaFoldDB" id="A0AAV3P568"/>
<dbReference type="EMBL" id="BAABME010000974">
    <property type="protein sequence ID" value="GAA0146724.1"/>
    <property type="molecule type" value="Genomic_DNA"/>
</dbReference>
<dbReference type="Proteomes" id="UP001454036">
    <property type="component" value="Unassembled WGS sequence"/>
</dbReference>
<protein>
    <submittedName>
        <fullName evidence="1">Uncharacterized protein</fullName>
    </submittedName>
</protein>
<proteinExistence type="predicted"/>
<comment type="caution">
    <text evidence="1">The sequence shown here is derived from an EMBL/GenBank/DDBJ whole genome shotgun (WGS) entry which is preliminary data.</text>
</comment>
<accession>A0AAV3P568</accession>
<sequence length="71" mass="7730">MANQETSSQKRPTLKNGGIVERTLEEVCLARLVASYGGHFLLEGLTFQESQMENLETEEEPGGSSKVSASK</sequence>
<organism evidence="1 2">
    <name type="scientific">Lithospermum erythrorhizon</name>
    <name type="common">Purple gromwell</name>
    <name type="synonym">Lithospermum officinale var. erythrorhizon</name>
    <dbReference type="NCBI Taxonomy" id="34254"/>
    <lineage>
        <taxon>Eukaryota</taxon>
        <taxon>Viridiplantae</taxon>
        <taxon>Streptophyta</taxon>
        <taxon>Embryophyta</taxon>
        <taxon>Tracheophyta</taxon>
        <taxon>Spermatophyta</taxon>
        <taxon>Magnoliopsida</taxon>
        <taxon>eudicotyledons</taxon>
        <taxon>Gunneridae</taxon>
        <taxon>Pentapetalae</taxon>
        <taxon>asterids</taxon>
        <taxon>lamiids</taxon>
        <taxon>Boraginales</taxon>
        <taxon>Boraginaceae</taxon>
        <taxon>Boraginoideae</taxon>
        <taxon>Lithospermeae</taxon>
        <taxon>Lithospermum</taxon>
    </lineage>
</organism>
<keyword evidence="2" id="KW-1185">Reference proteome</keyword>
<evidence type="ECO:0000313" key="1">
    <source>
        <dbReference type="EMBL" id="GAA0146724.1"/>
    </source>
</evidence>
<evidence type="ECO:0000313" key="2">
    <source>
        <dbReference type="Proteomes" id="UP001454036"/>
    </source>
</evidence>
<name>A0AAV3P568_LITER</name>